<organism evidence="1 2">
    <name type="scientific">Camellia lanceoleosa</name>
    <dbReference type="NCBI Taxonomy" id="1840588"/>
    <lineage>
        <taxon>Eukaryota</taxon>
        <taxon>Viridiplantae</taxon>
        <taxon>Streptophyta</taxon>
        <taxon>Embryophyta</taxon>
        <taxon>Tracheophyta</taxon>
        <taxon>Spermatophyta</taxon>
        <taxon>Magnoliopsida</taxon>
        <taxon>eudicotyledons</taxon>
        <taxon>Gunneridae</taxon>
        <taxon>Pentapetalae</taxon>
        <taxon>asterids</taxon>
        <taxon>Ericales</taxon>
        <taxon>Theaceae</taxon>
        <taxon>Camellia</taxon>
    </lineage>
</organism>
<dbReference type="Proteomes" id="UP001060215">
    <property type="component" value="Chromosome 7"/>
</dbReference>
<protein>
    <submittedName>
        <fullName evidence="1">Protein PELOTA 1</fullName>
    </submittedName>
</protein>
<evidence type="ECO:0000313" key="1">
    <source>
        <dbReference type="EMBL" id="KAI8007054.1"/>
    </source>
</evidence>
<comment type="caution">
    <text evidence="1">The sequence shown here is derived from an EMBL/GenBank/DDBJ whole genome shotgun (WGS) entry which is preliminary data.</text>
</comment>
<evidence type="ECO:0000313" key="2">
    <source>
        <dbReference type="Proteomes" id="UP001060215"/>
    </source>
</evidence>
<proteinExistence type="predicted"/>
<name>A0ACC0H2B2_9ERIC</name>
<accession>A0ACC0H2B2</accession>
<dbReference type="EMBL" id="CM045764">
    <property type="protein sequence ID" value="KAI8007054.1"/>
    <property type="molecule type" value="Genomic_DNA"/>
</dbReference>
<gene>
    <name evidence="1" type="ORF">LOK49_LG07G03690</name>
</gene>
<reference evidence="1 2" key="1">
    <citation type="journal article" date="2022" name="Plant J.">
        <title>Chromosome-level genome of Camellia lanceoleosa provides a valuable resource for understanding genome evolution and self-incompatibility.</title>
        <authorList>
            <person name="Gong W."/>
            <person name="Xiao S."/>
            <person name="Wang L."/>
            <person name="Liao Z."/>
            <person name="Chang Y."/>
            <person name="Mo W."/>
            <person name="Hu G."/>
            <person name="Li W."/>
            <person name="Zhao G."/>
            <person name="Zhu H."/>
            <person name="Hu X."/>
            <person name="Ji K."/>
            <person name="Xiang X."/>
            <person name="Song Q."/>
            <person name="Yuan D."/>
            <person name="Jin S."/>
            <person name="Zhang L."/>
        </authorList>
    </citation>
    <scope>NUCLEOTIDE SEQUENCE [LARGE SCALE GENOMIC DNA]</scope>
    <source>
        <strain evidence="1">SQ_2022a</strain>
    </source>
</reference>
<sequence>MAQQLSPPPPPPHNSRLDHDDTKLPPPPPLLLLLCHPLSDHSDSGSSGSNSAEYISCQAQLLQEWRMGSLIHLIKLKVVREAVSGGRDAEHVKLKLEIQVEVVDYDKKGLSCVYVETERTQELEIWLPLPVLLLKPRDISSTIKKKKNVRICSNLWPKVHICAPTHNYDLEEEDHFYNDGFRTLTSEEVQMYTDMVNESEGFDAPNLADNLYVCCLILPLNENSQNFEEAKSCSISATAENNAHRGTHYEFLKVLKANVQFITCDIYYITFETQLQAADSDPEIFEARVLAGVNDITVDFCRLK</sequence>
<keyword evidence="2" id="KW-1185">Reference proteome</keyword>